<reference evidence="10 11" key="1">
    <citation type="submission" date="2017-07" db="EMBL/GenBank/DDBJ databases">
        <title>The genome sequence of Paludifilum halophilum highlights mechanisms for microbial adaptation to high salt environemnts.</title>
        <authorList>
            <person name="Belbahri L."/>
        </authorList>
    </citation>
    <scope>NUCLEOTIDE SEQUENCE [LARGE SCALE GENOMIC DNA]</scope>
    <source>
        <strain evidence="10 11">DSM 102817</strain>
    </source>
</reference>
<dbReference type="Proteomes" id="UP000215459">
    <property type="component" value="Unassembled WGS sequence"/>
</dbReference>
<dbReference type="AlphaFoldDB" id="A0A235B4F2"/>
<name>A0A235B4F2_9BACL</name>
<feature type="transmembrane region" description="Helical" evidence="9">
    <location>
        <begin position="380"/>
        <end position="403"/>
    </location>
</feature>
<feature type="transmembrane region" description="Helical" evidence="9">
    <location>
        <begin position="239"/>
        <end position="266"/>
    </location>
</feature>
<dbReference type="Gene3D" id="1.20.1740.10">
    <property type="entry name" value="Amino acid/polyamine transporter I"/>
    <property type="match status" value="1"/>
</dbReference>
<feature type="transmembrane region" description="Helical" evidence="9">
    <location>
        <begin position="15"/>
        <end position="34"/>
    </location>
</feature>
<keyword evidence="6 9" id="KW-0769">Symport</keyword>
<accession>A0A235B4F2</accession>
<feature type="transmembrane region" description="Helical" evidence="9">
    <location>
        <begin position="100"/>
        <end position="123"/>
    </location>
</feature>
<comment type="subcellular location">
    <subcellularLocation>
        <location evidence="1 9">Cell membrane</location>
        <topology evidence="1 9">Multi-pass membrane protein</topology>
    </subcellularLocation>
</comment>
<keyword evidence="11" id="KW-1185">Reference proteome</keyword>
<dbReference type="PRINTS" id="PR00175">
    <property type="entry name" value="NAALASMPORT"/>
</dbReference>
<dbReference type="PANTHER" id="PTHR30330:SF3">
    <property type="entry name" value="TRANSCRIPTIONAL REGULATOR, LRP FAMILY"/>
    <property type="match status" value="1"/>
</dbReference>
<keyword evidence="4 9" id="KW-1003">Cell membrane</keyword>
<evidence type="ECO:0000256" key="3">
    <source>
        <dbReference type="ARBA" id="ARBA00022448"/>
    </source>
</evidence>
<evidence type="ECO:0000256" key="8">
    <source>
        <dbReference type="ARBA" id="ARBA00023136"/>
    </source>
</evidence>
<sequence>MSLNLSDAVAAISDWIWGPPMVALLLGGGLFLTIRIRFFQLMFFGHALKQTVGRIFKKGNGDGTLTPFQAFTSALASTAGATNVIGVSLAIYLGGPGALFWMWMVAVIGMASKYGEILLGIKYREKNEVGEWVGGPMYYIQKGLGWKPLALLFAFGLMVEVMPSSMVQSNSISKTVESAFGWPTWLTGLMITLMTAAVVLGGVRRIGKVTEKFVPFMVLIYLAMAGAIILYNIEALPGVFALIFKHAFTPISAAGGFSGAGVAAALRWGMARGAYSNEAGMGTASIAHATAQTDHPARQGLWGIFAVFMDTLVICTVSGLAVLTSGTWTRSENPADIVPAAFGQIYGDSLGGAMVALFLLIFALSTVGVLIYYGEKQAEYLFGLRFSIIMRYIYIVSIFIGAIGGLKFIWQFLDILLALIVVPNMIALLFLNKEIKKETEDYIEHVYKKEKRAASSKKAAG</sequence>
<evidence type="ECO:0000256" key="2">
    <source>
        <dbReference type="ARBA" id="ARBA00009261"/>
    </source>
</evidence>
<comment type="caution">
    <text evidence="10">The sequence shown here is derived from an EMBL/GenBank/DDBJ whole genome shotgun (WGS) entry which is preliminary data.</text>
</comment>
<keyword evidence="8 9" id="KW-0472">Membrane</keyword>
<feature type="transmembrane region" description="Helical" evidence="9">
    <location>
        <begin position="409"/>
        <end position="431"/>
    </location>
</feature>
<keyword evidence="7 9" id="KW-1133">Transmembrane helix</keyword>
<dbReference type="PROSITE" id="PS00873">
    <property type="entry name" value="NA_ALANINE_SYMP"/>
    <property type="match status" value="1"/>
</dbReference>
<evidence type="ECO:0000256" key="7">
    <source>
        <dbReference type="ARBA" id="ARBA00022989"/>
    </source>
</evidence>
<dbReference type="NCBIfam" id="TIGR00835">
    <property type="entry name" value="agcS"/>
    <property type="match status" value="1"/>
</dbReference>
<keyword evidence="5 9" id="KW-0812">Transmembrane</keyword>
<evidence type="ECO:0000256" key="5">
    <source>
        <dbReference type="ARBA" id="ARBA00022692"/>
    </source>
</evidence>
<feature type="transmembrane region" description="Helical" evidence="9">
    <location>
        <begin position="213"/>
        <end position="233"/>
    </location>
</feature>
<feature type="transmembrane region" description="Helical" evidence="9">
    <location>
        <begin position="144"/>
        <end position="162"/>
    </location>
</feature>
<evidence type="ECO:0000313" key="10">
    <source>
        <dbReference type="EMBL" id="OYD07180.1"/>
    </source>
</evidence>
<dbReference type="FunFam" id="1.20.1740.10:FF:000004">
    <property type="entry name" value="Sodium:alanine symporter family protein"/>
    <property type="match status" value="1"/>
</dbReference>
<dbReference type="PANTHER" id="PTHR30330">
    <property type="entry name" value="AGSS FAMILY TRANSPORTER, SODIUM-ALANINE"/>
    <property type="match status" value="1"/>
</dbReference>
<feature type="transmembrane region" description="Helical" evidence="9">
    <location>
        <begin position="353"/>
        <end position="373"/>
    </location>
</feature>
<proteinExistence type="inferred from homology"/>
<evidence type="ECO:0000256" key="9">
    <source>
        <dbReference type="RuleBase" id="RU363064"/>
    </source>
</evidence>
<keyword evidence="3 9" id="KW-0813">Transport</keyword>
<evidence type="ECO:0000313" key="11">
    <source>
        <dbReference type="Proteomes" id="UP000215459"/>
    </source>
</evidence>
<dbReference type="InterPro" id="IPR001463">
    <property type="entry name" value="Na/Ala_symport"/>
</dbReference>
<evidence type="ECO:0000256" key="6">
    <source>
        <dbReference type="ARBA" id="ARBA00022847"/>
    </source>
</evidence>
<dbReference type="OrthoDB" id="9804874at2"/>
<feature type="transmembrane region" description="Helical" evidence="9">
    <location>
        <begin position="182"/>
        <end position="201"/>
    </location>
</feature>
<dbReference type="Pfam" id="PF01235">
    <property type="entry name" value="Na_Ala_symp"/>
    <property type="match status" value="1"/>
</dbReference>
<organism evidence="10 11">
    <name type="scientific">Paludifilum halophilum</name>
    <dbReference type="NCBI Taxonomy" id="1642702"/>
    <lineage>
        <taxon>Bacteria</taxon>
        <taxon>Bacillati</taxon>
        <taxon>Bacillota</taxon>
        <taxon>Bacilli</taxon>
        <taxon>Bacillales</taxon>
        <taxon>Thermoactinomycetaceae</taxon>
        <taxon>Paludifilum</taxon>
    </lineage>
</organism>
<dbReference type="EMBL" id="NOWF01000007">
    <property type="protein sequence ID" value="OYD07180.1"/>
    <property type="molecule type" value="Genomic_DNA"/>
</dbReference>
<gene>
    <name evidence="10" type="ORF">CHM34_12395</name>
</gene>
<evidence type="ECO:0000256" key="1">
    <source>
        <dbReference type="ARBA" id="ARBA00004651"/>
    </source>
</evidence>
<dbReference type="GO" id="GO:0005886">
    <property type="term" value="C:plasma membrane"/>
    <property type="evidence" value="ECO:0007669"/>
    <property type="project" value="UniProtKB-SubCell"/>
</dbReference>
<evidence type="ECO:0000256" key="4">
    <source>
        <dbReference type="ARBA" id="ARBA00022475"/>
    </source>
</evidence>
<feature type="transmembrane region" description="Helical" evidence="9">
    <location>
        <begin position="301"/>
        <end position="323"/>
    </location>
</feature>
<comment type="similarity">
    <text evidence="2 9">Belongs to the alanine or glycine:cation symporter (AGCS) (TC 2.A.25) family.</text>
</comment>
<dbReference type="GO" id="GO:0005283">
    <property type="term" value="F:amino acid:sodium symporter activity"/>
    <property type="evidence" value="ECO:0007669"/>
    <property type="project" value="InterPro"/>
</dbReference>
<feature type="transmembrane region" description="Helical" evidence="9">
    <location>
        <begin position="74"/>
        <end position="94"/>
    </location>
</feature>
<protein>
    <submittedName>
        <fullName evidence="10">Sodium:alanine symporter family protein</fullName>
    </submittedName>
</protein>